<evidence type="ECO:0000313" key="12">
    <source>
        <dbReference type="EMBL" id="KAB2330334.1"/>
    </source>
</evidence>
<dbReference type="OrthoDB" id="9815750at2"/>
<dbReference type="PROSITE" id="PS50112">
    <property type="entry name" value="PAS"/>
    <property type="match status" value="2"/>
</dbReference>
<dbReference type="InterPro" id="IPR035965">
    <property type="entry name" value="PAS-like_dom_sf"/>
</dbReference>
<dbReference type="InterPro" id="IPR000700">
    <property type="entry name" value="PAS-assoc_C"/>
</dbReference>
<evidence type="ECO:0000259" key="10">
    <source>
        <dbReference type="PROSITE" id="PS50112"/>
    </source>
</evidence>
<dbReference type="InterPro" id="IPR003661">
    <property type="entry name" value="HisK_dim/P_dom"/>
</dbReference>
<organism evidence="12 13">
    <name type="scientific">Bacillus mesophilum</name>
    <dbReference type="NCBI Taxonomy" id="1071718"/>
    <lineage>
        <taxon>Bacteria</taxon>
        <taxon>Bacillati</taxon>
        <taxon>Bacillota</taxon>
        <taxon>Bacilli</taxon>
        <taxon>Bacillales</taxon>
        <taxon>Bacillaceae</taxon>
        <taxon>Bacillus</taxon>
    </lineage>
</organism>
<dbReference type="SUPFAM" id="SSF55874">
    <property type="entry name" value="ATPase domain of HSP90 chaperone/DNA topoisomerase II/histidine kinase"/>
    <property type="match status" value="1"/>
</dbReference>
<dbReference type="InterPro" id="IPR005467">
    <property type="entry name" value="His_kinase_dom"/>
</dbReference>
<feature type="domain" description="Histidine kinase" evidence="9">
    <location>
        <begin position="254"/>
        <end position="460"/>
    </location>
</feature>
<evidence type="ECO:0000256" key="6">
    <source>
        <dbReference type="ARBA" id="ARBA00022777"/>
    </source>
</evidence>
<dbReference type="GO" id="GO:0000155">
    <property type="term" value="F:phosphorelay sensor kinase activity"/>
    <property type="evidence" value="ECO:0007669"/>
    <property type="project" value="InterPro"/>
</dbReference>
<dbReference type="PROSITE" id="PS50109">
    <property type="entry name" value="HIS_KIN"/>
    <property type="match status" value="1"/>
</dbReference>
<evidence type="ECO:0000256" key="8">
    <source>
        <dbReference type="ARBA" id="ARBA00023012"/>
    </source>
</evidence>
<feature type="domain" description="PAS" evidence="10">
    <location>
        <begin position="118"/>
        <end position="188"/>
    </location>
</feature>
<dbReference type="AlphaFoldDB" id="A0A7V7UT98"/>
<dbReference type="Gene3D" id="1.10.287.130">
    <property type="match status" value="1"/>
</dbReference>
<dbReference type="Gene3D" id="3.30.450.20">
    <property type="entry name" value="PAS domain"/>
    <property type="match status" value="2"/>
</dbReference>
<protein>
    <recommendedName>
        <fullName evidence="2">histidine kinase</fullName>
        <ecNumber evidence="2">2.7.13.3</ecNumber>
    </recommendedName>
</protein>
<dbReference type="CDD" id="cd00130">
    <property type="entry name" value="PAS"/>
    <property type="match status" value="2"/>
</dbReference>
<dbReference type="InterPro" id="IPR036890">
    <property type="entry name" value="HATPase_C_sf"/>
</dbReference>
<dbReference type="PROSITE" id="PS50113">
    <property type="entry name" value="PAC"/>
    <property type="match status" value="1"/>
</dbReference>
<evidence type="ECO:0000259" key="9">
    <source>
        <dbReference type="PROSITE" id="PS50109"/>
    </source>
</evidence>
<feature type="domain" description="PAC" evidence="11">
    <location>
        <begin position="190"/>
        <end position="241"/>
    </location>
</feature>
<comment type="catalytic activity">
    <reaction evidence="1">
        <text>ATP + protein L-histidine = ADP + protein N-phospho-L-histidine.</text>
        <dbReference type="EC" id="2.7.13.3"/>
    </reaction>
</comment>
<keyword evidence="6" id="KW-0418">Kinase</keyword>
<keyword evidence="8" id="KW-0902">Two-component regulatory system</keyword>
<dbReference type="Proteomes" id="UP000441354">
    <property type="component" value="Unassembled WGS sequence"/>
</dbReference>
<dbReference type="SMART" id="SM00091">
    <property type="entry name" value="PAS"/>
    <property type="match status" value="2"/>
</dbReference>
<dbReference type="InterPro" id="IPR004358">
    <property type="entry name" value="Sig_transdc_His_kin-like_C"/>
</dbReference>
<dbReference type="Pfam" id="PF08448">
    <property type="entry name" value="PAS_4"/>
    <property type="match status" value="2"/>
</dbReference>
<evidence type="ECO:0000259" key="11">
    <source>
        <dbReference type="PROSITE" id="PS50113"/>
    </source>
</evidence>
<dbReference type="CDD" id="cd00082">
    <property type="entry name" value="HisKA"/>
    <property type="match status" value="1"/>
</dbReference>
<evidence type="ECO:0000256" key="5">
    <source>
        <dbReference type="ARBA" id="ARBA00022741"/>
    </source>
</evidence>
<dbReference type="SMART" id="SM00388">
    <property type="entry name" value="HisKA"/>
    <property type="match status" value="1"/>
</dbReference>
<keyword evidence="5" id="KW-0547">Nucleotide-binding</keyword>
<dbReference type="InterPro" id="IPR013656">
    <property type="entry name" value="PAS_4"/>
</dbReference>
<evidence type="ECO:0000313" key="13">
    <source>
        <dbReference type="Proteomes" id="UP000441354"/>
    </source>
</evidence>
<evidence type="ECO:0000256" key="3">
    <source>
        <dbReference type="ARBA" id="ARBA00022553"/>
    </source>
</evidence>
<dbReference type="InterPro" id="IPR036097">
    <property type="entry name" value="HisK_dim/P_sf"/>
</dbReference>
<dbReference type="PANTHER" id="PTHR43065:SF34">
    <property type="entry name" value="SPORULATION KINASE A"/>
    <property type="match status" value="1"/>
</dbReference>
<evidence type="ECO:0000256" key="4">
    <source>
        <dbReference type="ARBA" id="ARBA00022679"/>
    </source>
</evidence>
<reference evidence="12 13" key="1">
    <citation type="journal article" date="2014" name="Arch. Microbiol.">
        <title>Bacillus mesophilum sp. nov., strain IITR-54T, a novel 4-chlorobiphenyl dechlorinating bacterium.</title>
        <authorList>
            <person name="Manickam N."/>
            <person name="Singh N.K."/>
            <person name="Bajaj A."/>
            <person name="Kumar R.M."/>
            <person name="Kaur G."/>
            <person name="Kaur N."/>
            <person name="Bala M."/>
            <person name="Kumar A."/>
            <person name="Mayilraj S."/>
        </authorList>
    </citation>
    <scope>NUCLEOTIDE SEQUENCE [LARGE SCALE GENOMIC DNA]</scope>
    <source>
        <strain evidence="12 13">IITR-54</strain>
    </source>
</reference>
<comment type="caution">
    <text evidence="12">The sequence shown here is derived from an EMBL/GenBank/DDBJ whole genome shotgun (WGS) entry which is preliminary data.</text>
</comment>
<dbReference type="PRINTS" id="PR00344">
    <property type="entry name" value="BCTRLSENSOR"/>
</dbReference>
<evidence type="ECO:0000256" key="7">
    <source>
        <dbReference type="ARBA" id="ARBA00022840"/>
    </source>
</evidence>
<dbReference type="EC" id="2.7.13.3" evidence="2"/>
<dbReference type="Gene3D" id="3.30.565.10">
    <property type="entry name" value="Histidine kinase-like ATPase, C-terminal domain"/>
    <property type="match status" value="1"/>
</dbReference>
<evidence type="ECO:0000256" key="2">
    <source>
        <dbReference type="ARBA" id="ARBA00012438"/>
    </source>
</evidence>
<dbReference type="PANTHER" id="PTHR43065">
    <property type="entry name" value="SENSOR HISTIDINE KINASE"/>
    <property type="match status" value="1"/>
</dbReference>
<accession>A0A7V7UT98</accession>
<keyword evidence="13" id="KW-1185">Reference proteome</keyword>
<dbReference type="GO" id="GO:0005524">
    <property type="term" value="F:ATP binding"/>
    <property type="evidence" value="ECO:0007669"/>
    <property type="project" value="UniProtKB-KW"/>
</dbReference>
<dbReference type="Pfam" id="PF00512">
    <property type="entry name" value="HisKA"/>
    <property type="match status" value="1"/>
</dbReference>
<evidence type="ECO:0000256" key="1">
    <source>
        <dbReference type="ARBA" id="ARBA00000085"/>
    </source>
</evidence>
<dbReference type="RefSeq" id="WP_151575731.1">
    <property type="nucleotide sequence ID" value="NZ_WBOT01000008.1"/>
</dbReference>
<dbReference type="NCBIfam" id="TIGR00229">
    <property type="entry name" value="sensory_box"/>
    <property type="match status" value="1"/>
</dbReference>
<sequence length="472" mass="53411">MNLVEIDAFEILDRITDGFFALDMNWNFTYVNDNATRLLFRSRDNLVGKNIWIEFPEAVDLIFYKQYQKAVNEQVFVHFESYFPPLHAWFSVRAYPSDNGLSVYFQDITAEKKTASQNEQHYKSLFEHNPNAVFSFDLEGNYLSVNTAMVKMLGYSEQELLLKTFIPLVAEEDLDKTMDYYKRAANGTTQNYEIKCLHKNGDIVYLSVTNMPIIVDQEVIGVYGIAKNITDRKLTEQKLLKSEKLSAVGQLSASIAHEIRNPLTALKGFLQLMKASEGRIKDSYLEVMSSEMERIELITGELLLLAKPQAHQFKLENIEEIIQNVTTLLGSQALMHNVEIKIVNDETIPPVRCIANQLKQVFINLIKNALESMQYGGKVLINVQVKDDQTLFISIADEGEGIPEDLLRNIGLPFYTTKQKGTGLGMMTSLRIIEAHNGTMDITSTVGKGTVVSISLPLVSCDQVIELTECMN</sequence>
<dbReference type="SUPFAM" id="SSF55785">
    <property type="entry name" value="PYP-like sensor domain (PAS domain)"/>
    <property type="match status" value="2"/>
</dbReference>
<name>A0A7V7UT98_9BACI</name>
<proteinExistence type="predicted"/>
<dbReference type="InterPro" id="IPR003594">
    <property type="entry name" value="HATPase_dom"/>
</dbReference>
<dbReference type="Pfam" id="PF02518">
    <property type="entry name" value="HATPase_c"/>
    <property type="match status" value="1"/>
</dbReference>
<dbReference type="SUPFAM" id="SSF47384">
    <property type="entry name" value="Homodimeric domain of signal transducing histidine kinase"/>
    <property type="match status" value="1"/>
</dbReference>
<keyword evidence="7" id="KW-0067">ATP-binding</keyword>
<dbReference type="EMBL" id="WBOT01000008">
    <property type="protein sequence ID" value="KAB2330334.1"/>
    <property type="molecule type" value="Genomic_DNA"/>
</dbReference>
<keyword evidence="4" id="KW-0808">Transferase</keyword>
<keyword evidence="3" id="KW-0597">Phosphoprotein</keyword>
<dbReference type="InterPro" id="IPR000014">
    <property type="entry name" value="PAS"/>
</dbReference>
<feature type="domain" description="PAS" evidence="10">
    <location>
        <begin position="10"/>
        <end position="55"/>
    </location>
</feature>
<gene>
    <name evidence="12" type="ORF">F7732_19480</name>
</gene>
<dbReference type="SMART" id="SM00387">
    <property type="entry name" value="HATPase_c"/>
    <property type="match status" value="1"/>
</dbReference>